<keyword evidence="10" id="KW-1185">Reference proteome</keyword>
<keyword evidence="8" id="KW-0636">Prenylation</keyword>
<dbReference type="FunFam" id="3.40.50.300:FF:001312">
    <property type="entry name" value="Ras-related protein Rab-18"/>
    <property type="match status" value="1"/>
</dbReference>
<proteinExistence type="inferred from homology"/>
<dbReference type="SUPFAM" id="SSF52540">
    <property type="entry name" value="P-loop containing nucleoside triphosphate hydrolases"/>
    <property type="match status" value="1"/>
</dbReference>
<dbReference type="GO" id="GO:0005525">
    <property type="term" value="F:GTP binding"/>
    <property type="evidence" value="ECO:0007669"/>
    <property type="project" value="UniProtKB-KW"/>
</dbReference>
<dbReference type="InterPro" id="IPR005225">
    <property type="entry name" value="Small_GTP-bd"/>
</dbReference>
<dbReference type="SMART" id="SM00174">
    <property type="entry name" value="RHO"/>
    <property type="match status" value="1"/>
</dbReference>
<dbReference type="CDD" id="cd00154">
    <property type="entry name" value="Rab"/>
    <property type="match status" value="1"/>
</dbReference>
<reference evidence="9 10" key="1">
    <citation type="submission" date="2018-08" db="EMBL/GenBank/DDBJ databases">
        <title>Draft genome of the lignicolous fungus Coniochaeta pulveracea.</title>
        <authorList>
            <person name="Borstlap C.J."/>
            <person name="De Witt R.N."/>
            <person name="Botha A."/>
            <person name="Volschenk H."/>
        </authorList>
    </citation>
    <scope>NUCLEOTIDE SEQUENCE [LARGE SCALE GENOMIC DNA]</scope>
    <source>
        <strain evidence="9 10">CAB683</strain>
    </source>
</reference>
<dbReference type="PRINTS" id="PR00449">
    <property type="entry name" value="RASTRNSFRMNG"/>
</dbReference>
<name>A0A420YDJ5_9PEZI</name>
<dbReference type="Proteomes" id="UP000275385">
    <property type="component" value="Unassembled WGS sequence"/>
</dbReference>
<evidence type="ECO:0000313" key="10">
    <source>
        <dbReference type="Proteomes" id="UP000275385"/>
    </source>
</evidence>
<dbReference type="InterPro" id="IPR001806">
    <property type="entry name" value="Small_GTPase"/>
</dbReference>
<comment type="caution">
    <text evidence="9">The sequence shown here is derived from an EMBL/GenBank/DDBJ whole genome shotgun (WGS) entry which is preliminary data.</text>
</comment>
<dbReference type="GO" id="GO:0003924">
    <property type="term" value="F:GTPase activity"/>
    <property type="evidence" value="ECO:0007669"/>
    <property type="project" value="InterPro"/>
</dbReference>
<evidence type="ECO:0000256" key="4">
    <source>
        <dbReference type="ARBA" id="ARBA00022741"/>
    </source>
</evidence>
<protein>
    <recommendedName>
        <fullName evidence="11">Ras-protein Rab-18</fullName>
    </recommendedName>
</protein>
<gene>
    <name evidence="9" type="ORF">DL546_005302</name>
</gene>
<dbReference type="PROSITE" id="PS51421">
    <property type="entry name" value="RAS"/>
    <property type="match status" value="1"/>
</dbReference>
<evidence type="ECO:0000256" key="3">
    <source>
        <dbReference type="ARBA" id="ARBA00022481"/>
    </source>
</evidence>
<accession>A0A420YDJ5</accession>
<dbReference type="OrthoDB" id="9989112at2759"/>
<evidence type="ECO:0000256" key="8">
    <source>
        <dbReference type="ARBA" id="ARBA00023289"/>
    </source>
</evidence>
<evidence type="ECO:0000256" key="1">
    <source>
        <dbReference type="ARBA" id="ARBA00006270"/>
    </source>
</evidence>
<keyword evidence="5" id="KW-0653">Protein transport</keyword>
<evidence type="ECO:0008006" key="11">
    <source>
        <dbReference type="Google" id="ProtNLM"/>
    </source>
</evidence>
<dbReference type="InterPro" id="IPR050227">
    <property type="entry name" value="Rab"/>
</dbReference>
<dbReference type="EMBL" id="QVQW01000017">
    <property type="protein sequence ID" value="RKU45961.1"/>
    <property type="molecule type" value="Genomic_DNA"/>
</dbReference>
<dbReference type="STRING" id="177199.A0A420YDJ5"/>
<dbReference type="NCBIfam" id="TIGR00231">
    <property type="entry name" value="small_GTP"/>
    <property type="match status" value="1"/>
</dbReference>
<dbReference type="GO" id="GO:0015031">
    <property type="term" value="P:protein transport"/>
    <property type="evidence" value="ECO:0007669"/>
    <property type="project" value="UniProtKB-KW"/>
</dbReference>
<dbReference type="SMART" id="SM00173">
    <property type="entry name" value="RAS"/>
    <property type="match status" value="1"/>
</dbReference>
<keyword evidence="3" id="KW-0488">Methylation</keyword>
<dbReference type="AlphaFoldDB" id="A0A420YDJ5"/>
<keyword evidence="7" id="KW-0449">Lipoprotein</keyword>
<dbReference type="SMART" id="SM00175">
    <property type="entry name" value="RAB"/>
    <property type="match status" value="1"/>
</dbReference>
<evidence type="ECO:0000256" key="5">
    <source>
        <dbReference type="ARBA" id="ARBA00022927"/>
    </source>
</evidence>
<comment type="similarity">
    <text evidence="1">Belongs to the small GTPase superfamily. Rab family.</text>
</comment>
<organism evidence="9 10">
    <name type="scientific">Coniochaeta pulveracea</name>
    <dbReference type="NCBI Taxonomy" id="177199"/>
    <lineage>
        <taxon>Eukaryota</taxon>
        <taxon>Fungi</taxon>
        <taxon>Dikarya</taxon>
        <taxon>Ascomycota</taxon>
        <taxon>Pezizomycotina</taxon>
        <taxon>Sordariomycetes</taxon>
        <taxon>Sordariomycetidae</taxon>
        <taxon>Coniochaetales</taxon>
        <taxon>Coniochaetaceae</taxon>
        <taxon>Coniochaeta</taxon>
    </lineage>
</organism>
<evidence type="ECO:0000256" key="6">
    <source>
        <dbReference type="ARBA" id="ARBA00023134"/>
    </source>
</evidence>
<dbReference type="PROSITE" id="PS51419">
    <property type="entry name" value="RAB"/>
    <property type="match status" value="1"/>
</dbReference>
<dbReference type="Gene3D" id="3.40.50.300">
    <property type="entry name" value="P-loop containing nucleotide triphosphate hydrolases"/>
    <property type="match status" value="1"/>
</dbReference>
<dbReference type="PROSITE" id="PS51420">
    <property type="entry name" value="RHO"/>
    <property type="match status" value="1"/>
</dbReference>
<keyword evidence="6" id="KW-0342">GTP-binding</keyword>
<evidence type="ECO:0000313" key="9">
    <source>
        <dbReference type="EMBL" id="RKU45961.1"/>
    </source>
</evidence>
<dbReference type="Pfam" id="PF00071">
    <property type="entry name" value="Ras"/>
    <property type="match status" value="1"/>
</dbReference>
<dbReference type="PANTHER" id="PTHR47977">
    <property type="entry name" value="RAS-RELATED PROTEIN RAB"/>
    <property type="match status" value="1"/>
</dbReference>
<sequence>MASDDDSLATLKVLLIGPSGAGKSALLIRYCDDEFDSESSTATIGIDFKIKKLSVRGKPYRLTLFDTAGQERFRTLSTSFYRGAHGVLLVYDISSRASFLSMEKWFEEAENNTGPDVVLYLVGTKLDKAEVVGRAVSTEEGEELARQHGALFCEVSAKTGEEVRRPFVEVVDGIIRKGLDVGSGRTGGTVKVGADEEGQGGYLSVCAC</sequence>
<keyword evidence="4" id="KW-0547">Nucleotide-binding</keyword>
<keyword evidence="2" id="KW-0813">Transport</keyword>
<evidence type="ECO:0000256" key="2">
    <source>
        <dbReference type="ARBA" id="ARBA00022448"/>
    </source>
</evidence>
<dbReference type="InterPro" id="IPR027417">
    <property type="entry name" value="P-loop_NTPase"/>
</dbReference>
<evidence type="ECO:0000256" key="7">
    <source>
        <dbReference type="ARBA" id="ARBA00023288"/>
    </source>
</evidence>